<dbReference type="PANTHER" id="PTHR34818:SF1">
    <property type="entry name" value="PROTEIN BLI-3"/>
    <property type="match status" value="1"/>
</dbReference>
<gene>
    <name evidence="2" type="ORF">FHS31_002822</name>
</gene>
<dbReference type="InterPro" id="IPR012349">
    <property type="entry name" value="Split_barrel_FMN-bd"/>
</dbReference>
<dbReference type="InterPro" id="IPR038725">
    <property type="entry name" value="YdaG_split_barrel_FMN-bd"/>
</dbReference>
<dbReference type="Gene3D" id="2.30.110.10">
    <property type="entry name" value="Electron Transport, Fmn-binding Protein, Chain A"/>
    <property type="match status" value="1"/>
</dbReference>
<evidence type="ECO:0000313" key="2">
    <source>
        <dbReference type="EMBL" id="NIJ09190.1"/>
    </source>
</evidence>
<dbReference type="PANTHER" id="PTHR34818">
    <property type="entry name" value="PROTEIN BLI-3"/>
    <property type="match status" value="1"/>
</dbReference>
<dbReference type="EMBL" id="JAAOZC010000009">
    <property type="protein sequence ID" value="NIJ09190.1"/>
    <property type="molecule type" value="Genomic_DNA"/>
</dbReference>
<protein>
    <submittedName>
        <fullName evidence="2">General stress protein 26</fullName>
    </submittedName>
</protein>
<reference evidence="2 3" key="1">
    <citation type="submission" date="2020-03" db="EMBL/GenBank/DDBJ databases">
        <title>Genomic Encyclopedia of Type Strains, Phase III (KMG-III): the genomes of soil and plant-associated and newly described type strains.</title>
        <authorList>
            <person name="Whitman W."/>
        </authorList>
    </citation>
    <scope>NUCLEOTIDE SEQUENCE [LARGE SCALE GENOMIC DNA]</scope>
    <source>
        <strain evidence="2 3">CECT 8804</strain>
    </source>
</reference>
<organism evidence="2 3">
    <name type="scientific">Sphingomonas vulcanisoli</name>
    <dbReference type="NCBI Taxonomy" id="1658060"/>
    <lineage>
        <taxon>Bacteria</taxon>
        <taxon>Pseudomonadati</taxon>
        <taxon>Pseudomonadota</taxon>
        <taxon>Alphaproteobacteria</taxon>
        <taxon>Sphingomonadales</taxon>
        <taxon>Sphingomonadaceae</taxon>
        <taxon>Sphingomonas</taxon>
    </lineage>
</organism>
<evidence type="ECO:0000259" key="1">
    <source>
        <dbReference type="Pfam" id="PF16242"/>
    </source>
</evidence>
<sequence length="162" mass="17906">MFDDKADLEGRLWKELKSSPFLMLGVDGARDGHAQPMTAQHDEDTGNTLWFFTTKDNSLIAALGESNRAIATYTGKGHDLFATIHGALREDTDRAVVDKLWNSHVEAWFEGGKADPKLALLRLDPEKATIWKGGSFIGAAIDKLLGKDPKEDYKDNMTTVTL</sequence>
<keyword evidence="3" id="KW-1185">Reference proteome</keyword>
<evidence type="ECO:0000313" key="3">
    <source>
        <dbReference type="Proteomes" id="UP000727456"/>
    </source>
</evidence>
<dbReference type="InterPro" id="IPR052917">
    <property type="entry name" value="Stress-Dev_Protein"/>
</dbReference>
<accession>A0ABX0TZL6</accession>
<dbReference type="SUPFAM" id="SSF50475">
    <property type="entry name" value="FMN-binding split barrel"/>
    <property type="match status" value="1"/>
</dbReference>
<dbReference type="Proteomes" id="UP000727456">
    <property type="component" value="Unassembled WGS sequence"/>
</dbReference>
<name>A0ABX0TZL6_9SPHN</name>
<feature type="domain" description="General stress protein FMN-binding split barrel" evidence="1">
    <location>
        <begin position="11"/>
        <end position="140"/>
    </location>
</feature>
<proteinExistence type="predicted"/>
<comment type="caution">
    <text evidence="2">The sequence shown here is derived from an EMBL/GenBank/DDBJ whole genome shotgun (WGS) entry which is preliminary data.</text>
</comment>
<dbReference type="RefSeq" id="WP_167074578.1">
    <property type="nucleotide sequence ID" value="NZ_JAAOZC010000009.1"/>
</dbReference>
<dbReference type="Pfam" id="PF16242">
    <property type="entry name" value="Pyrid_ox_like"/>
    <property type="match status" value="1"/>
</dbReference>